<dbReference type="SUPFAM" id="SSF82199">
    <property type="entry name" value="SET domain"/>
    <property type="match status" value="1"/>
</dbReference>
<organism evidence="3 4">
    <name type="scientific">Dictyostelium purpureum</name>
    <name type="common">Slime mold</name>
    <dbReference type="NCBI Taxonomy" id="5786"/>
    <lineage>
        <taxon>Eukaryota</taxon>
        <taxon>Amoebozoa</taxon>
        <taxon>Evosea</taxon>
        <taxon>Eumycetozoa</taxon>
        <taxon>Dictyostelia</taxon>
        <taxon>Dictyosteliales</taxon>
        <taxon>Dictyosteliaceae</taxon>
        <taxon>Dictyostelium</taxon>
    </lineage>
</organism>
<dbReference type="PROSITE" id="PS50280">
    <property type="entry name" value="SET"/>
    <property type="match status" value="1"/>
</dbReference>
<dbReference type="eggNOG" id="KOG2084">
    <property type="taxonomic scope" value="Eukaryota"/>
</dbReference>
<evidence type="ECO:0000313" key="3">
    <source>
        <dbReference type="EMBL" id="EGC38772.1"/>
    </source>
</evidence>
<dbReference type="GO" id="GO:0040029">
    <property type="term" value="P:epigenetic regulation of gene expression"/>
    <property type="evidence" value="ECO:0000318"/>
    <property type="project" value="GO_Central"/>
</dbReference>
<protein>
    <recommendedName>
        <fullName evidence="2">SET domain-containing protein</fullName>
    </recommendedName>
</protein>
<dbReference type="OMA" id="TYHSLLC"/>
<dbReference type="OrthoDB" id="5945798at2759"/>
<dbReference type="PANTHER" id="PTHR47436:SF1">
    <property type="entry name" value="SET DOMAIN-CONTAINING PROTEIN"/>
    <property type="match status" value="1"/>
</dbReference>
<dbReference type="InterPro" id="IPR044237">
    <property type="entry name" value="ATXR2-like"/>
</dbReference>
<dbReference type="STRING" id="5786.F0ZB77"/>
<reference evidence="4" key="1">
    <citation type="journal article" date="2011" name="Genome Biol.">
        <title>Comparative genomics of the social amoebae Dictyostelium discoideum and Dictyostelium purpureum.</title>
        <authorList>
            <consortium name="US DOE Joint Genome Institute (JGI-PGF)"/>
            <person name="Sucgang R."/>
            <person name="Kuo A."/>
            <person name="Tian X."/>
            <person name="Salerno W."/>
            <person name="Parikh A."/>
            <person name="Feasley C.L."/>
            <person name="Dalin E."/>
            <person name="Tu H."/>
            <person name="Huang E."/>
            <person name="Barry K."/>
            <person name="Lindquist E."/>
            <person name="Shapiro H."/>
            <person name="Bruce D."/>
            <person name="Schmutz J."/>
            <person name="Salamov A."/>
            <person name="Fey P."/>
            <person name="Gaudet P."/>
            <person name="Anjard C."/>
            <person name="Babu M.M."/>
            <person name="Basu S."/>
            <person name="Bushmanova Y."/>
            <person name="van der Wel H."/>
            <person name="Katoh-Kurasawa M."/>
            <person name="Dinh C."/>
            <person name="Coutinho P.M."/>
            <person name="Saito T."/>
            <person name="Elias M."/>
            <person name="Schaap P."/>
            <person name="Kay R.R."/>
            <person name="Henrissat B."/>
            <person name="Eichinger L."/>
            <person name="Rivero F."/>
            <person name="Putnam N.H."/>
            <person name="West C.M."/>
            <person name="Loomis W.F."/>
            <person name="Chisholm R.L."/>
            <person name="Shaulsky G."/>
            <person name="Strassmann J.E."/>
            <person name="Queller D.C."/>
            <person name="Kuspa A."/>
            <person name="Grigoriev I.V."/>
        </authorList>
    </citation>
    <scope>NUCLEOTIDE SEQUENCE [LARGE SCALE GENOMIC DNA]</scope>
    <source>
        <strain evidence="4">QSDP1</strain>
    </source>
</reference>
<dbReference type="AlphaFoldDB" id="F0ZB77"/>
<dbReference type="FunCoup" id="F0ZB77">
    <property type="interactions" value="252"/>
</dbReference>
<gene>
    <name evidence="3" type="ORF">DICPUDRAFT_75630</name>
</gene>
<dbReference type="RefSeq" id="XP_003284666.1">
    <property type="nucleotide sequence ID" value="XM_003284618.1"/>
</dbReference>
<feature type="compositionally biased region" description="Low complexity" evidence="1">
    <location>
        <begin position="177"/>
        <end position="199"/>
    </location>
</feature>
<sequence>MNLNFQIPGVVSRRYISEIKGRGLFAEKTFEKGDVVFSERPLFSVQHVYNRATAWTCGNCFRFLGSLNKQMLHYRKVFGIREQSELPEFDFPPYTFQTKVFSCFAKCGEKYCSEECRNEAFYNHHQVLCVGEQTPENNPMYLFKKHSIDTNELFLLAAQAIAYLICKVGNDQPMVENSNTTTSSNTTTTTTTTSSSSTNESQQNIPLAERICKEFFQEYQHRDWWDVRIDDNFTNEEARKWSQESLELLRKALLPLLQNNPRTNNAVFINTILSMEFYSHLLGLLEMNDNSIGFFNPLETFRRNLDTIPNIPQNHKDHIKSIMHSTVEEFRKYLGYQEEECDEEGCDHDHSGHMMDGSGHESHGHHHDHGDSAMDENEEEEVEEVFPSFDGYGIFGLQAMVNHSCEPNINVAFSNSDNRAHIMALRRIEAGEELYHSYIDEELPYDIRQEDLVTYGFKCECRKCKARE</sequence>
<dbReference type="VEuPathDB" id="AmoebaDB:DICPUDRAFT_75630"/>
<dbReference type="InterPro" id="IPR001214">
    <property type="entry name" value="SET_dom"/>
</dbReference>
<dbReference type="Pfam" id="PF00856">
    <property type="entry name" value="SET"/>
    <property type="match status" value="1"/>
</dbReference>
<proteinExistence type="predicted"/>
<feature type="region of interest" description="Disordered" evidence="1">
    <location>
        <begin position="343"/>
        <end position="374"/>
    </location>
</feature>
<evidence type="ECO:0000313" key="4">
    <source>
        <dbReference type="Proteomes" id="UP000001064"/>
    </source>
</evidence>
<dbReference type="Proteomes" id="UP000001064">
    <property type="component" value="Unassembled WGS sequence"/>
</dbReference>
<dbReference type="InParanoid" id="F0ZB77"/>
<feature type="compositionally biased region" description="Basic and acidic residues" evidence="1">
    <location>
        <begin position="347"/>
        <end position="372"/>
    </location>
</feature>
<feature type="region of interest" description="Disordered" evidence="1">
    <location>
        <begin position="176"/>
        <end position="204"/>
    </location>
</feature>
<dbReference type="InterPro" id="IPR046341">
    <property type="entry name" value="SET_dom_sf"/>
</dbReference>
<keyword evidence="4" id="KW-1185">Reference proteome</keyword>
<dbReference type="PANTHER" id="PTHR47436">
    <property type="entry name" value="HISTONE-LYSINE N-METHYLTRANSFERASE ATXR2"/>
    <property type="match status" value="1"/>
</dbReference>
<dbReference type="GeneID" id="10506566"/>
<feature type="domain" description="SET" evidence="2">
    <location>
        <begin position="8"/>
        <end position="439"/>
    </location>
</feature>
<dbReference type="GO" id="GO:0005634">
    <property type="term" value="C:nucleus"/>
    <property type="evidence" value="ECO:0000318"/>
    <property type="project" value="GO_Central"/>
</dbReference>
<dbReference type="CDD" id="cd20071">
    <property type="entry name" value="SET_SMYD"/>
    <property type="match status" value="1"/>
</dbReference>
<evidence type="ECO:0000256" key="1">
    <source>
        <dbReference type="SAM" id="MobiDB-lite"/>
    </source>
</evidence>
<dbReference type="EMBL" id="GL870969">
    <property type="protein sequence ID" value="EGC38772.1"/>
    <property type="molecule type" value="Genomic_DNA"/>
</dbReference>
<dbReference type="GO" id="GO:0046975">
    <property type="term" value="F:histone H3K36 methyltransferase activity"/>
    <property type="evidence" value="ECO:0000318"/>
    <property type="project" value="GO_Central"/>
</dbReference>
<dbReference type="Gene3D" id="2.170.270.10">
    <property type="entry name" value="SET domain"/>
    <property type="match status" value="2"/>
</dbReference>
<accession>F0ZB77</accession>
<dbReference type="KEGG" id="dpp:DICPUDRAFT_75630"/>
<evidence type="ECO:0000259" key="2">
    <source>
        <dbReference type="PROSITE" id="PS50280"/>
    </source>
</evidence>
<dbReference type="SMART" id="SM00317">
    <property type="entry name" value="SET"/>
    <property type="match status" value="1"/>
</dbReference>
<name>F0ZB77_DICPU</name>